<evidence type="ECO:0000256" key="1">
    <source>
        <dbReference type="SAM" id="MobiDB-lite"/>
    </source>
</evidence>
<protein>
    <submittedName>
        <fullName evidence="2">Uncharacterized protein</fullName>
    </submittedName>
</protein>
<name>A0A7J6QPL7_PEROL</name>
<feature type="region of interest" description="Disordered" evidence="1">
    <location>
        <begin position="109"/>
        <end position="172"/>
    </location>
</feature>
<dbReference type="Proteomes" id="UP000574390">
    <property type="component" value="Unassembled WGS sequence"/>
</dbReference>
<feature type="compositionally biased region" description="Basic and acidic residues" evidence="1">
    <location>
        <begin position="35"/>
        <end position="49"/>
    </location>
</feature>
<organism evidence="2 3">
    <name type="scientific">Perkinsus olseni</name>
    <name type="common">Perkinsus atlanticus</name>
    <dbReference type="NCBI Taxonomy" id="32597"/>
    <lineage>
        <taxon>Eukaryota</taxon>
        <taxon>Sar</taxon>
        <taxon>Alveolata</taxon>
        <taxon>Perkinsozoa</taxon>
        <taxon>Perkinsea</taxon>
        <taxon>Perkinsida</taxon>
        <taxon>Perkinsidae</taxon>
        <taxon>Perkinsus</taxon>
    </lineage>
</organism>
<proteinExistence type="predicted"/>
<dbReference type="EMBL" id="JABANM010028199">
    <property type="protein sequence ID" value="KAF4710101.1"/>
    <property type="molecule type" value="Genomic_DNA"/>
</dbReference>
<comment type="caution">
    <text evidence="2">The sequence shown here is derived from an EMBL/GenBank/DDBJ whole genome shotgun (WGS) entry which is preliminary data.</text>
</comment>
<gene>
    <name evidence="2" type="ORF">FOZ62_015895</name>
</gene>
<evidence type="ECO:0000313" key="2">
    <source>
        <dbReference type="EMBL" id="KAF4710101.1"/>
    </source>
</evidence>
<feature type="non-terminal residue" evidence="2">
    <location>
        <position position="1"/>
    </location>
</feature>
<feature type="non-terminal residue" evidence="2">
    <location>
        <position position="172"/>
    </location>
</feature>
<evidence type="ECO:0000313" key="3">
    <source>
        <dbReference type="Proteomes" id="UP000574390"/>
    </source>
</evidence>
<feature type="compositionally biased region" description="Basic and acidic residues" evidence="1">
    <location>
        <begin position="12"/>
        <end position="23"/>
    </location>
</feature>
<sequence length="172" mass="18190">SGGVESQQPPDVEFRATGKEAARAVRPRSPSQTDWEDRKRVKRALDGSRETVLGRAEMEEPPRQRSGGTEVPRETTAHGSVHRPELSYSGYATGNPLDILAIAALSTPTGSYKSGPSRSVGIVNQPIPGPSVGIPSRPVHPNPAGARHKPPMDAPSTDTVVTSAAREETGGR</sequence>
<accession>A0A7J6QPL7</accession>
<feature type="region of interest" description="Disordered" evidence="1">
    <location>
        <begin position="1"/>
        <end position="93"/>
    </location>
</feature>
<reference evidence="2 3" key="1">
    <citation type="submission" date="2020-04" db="EMBL/GenBank/DDBJ databases">
        <title>Perkinsus olseni comparative genomics.</title>
        <authorList>
            <person name="Bogema D.R."/>
        </authorList>
    </citation>
    <scope>NUCLEOTIDE SEQUENCE [LARGE SCALE GENOMIC DNA]</scope>
    <source>
        <strain evidence="2">ATCC PRA-205</strain>
    </source>
</reference>
<dbReference type="AlphaFoldDB" id="A0A7J6QPL7"/>